<accession>G3MQ89</accession>
<dbReference type="InterPro" id="IPR024887">
    <property type="entry name" value="Ashwin"/>
</dbReference>
<feature type="compositionally biased region" description="Polar residues" evidence="1">
    <location>
        <begin position="162"/>
        <end position="171"/>
    </location>
</feature>
<feature type="compositionally biased region" description="Basic and acidic residues" evidence="1">
    <location>
        <begin position="126"/>
        <end position="145"/>
    </location>
</feature>
<evidence type="ECO:0000256" key="1">
    <source>
        <dbReference type="SAM" id="MobiDB-lite"/>
    </source>
</evidence>
<sequence length="224" mass="24702">MSASTIVKILKERYVKHPRLEELDKAALVQLYEKTVLPLPQRDTRDTRTGRALAALRERADSRRKRKASTDASTDTPSAKQQRGPCSEPSTSRAREPPPNKSPDGKSASAETGRRLQERPQASGENGRKESTTKNERTSSADAAHRSNHSMPAAATKDHRQAQPSTSSSRQDNNASTSADDSDNWGSWDDEPKSKTDKTSTTNRSHGEGDGPPRKKHRVPITWP</sequence>
<name>G3MQ89_AMBMU</name>
<dbReference type="EMBL" id="JO844040">
    <property type="protein sequence ID" value="AEO35657.1"/>
    <property type="molecule type" value="mRNA"/>
</dbReference>
<reference evidence="2" key="1">
    <citation type="journal article" date="2011" name="PLoS ONE">
        <title>A deep insight into the sialotranscriptome of the gulf coast tick, Amblyomma maculatum.</title>
        <authorList>
            <person name="Karim S."/>
            <person name="Singh P."/>
            <person name="Ribeiro J.M."/>
        </authorList>
    </citation>
    <scope>NUCLEOTIDE SEQUENCE</scope>
    <source>
        <tissue evidence="2">Salivary gland</tissue>
    </source>
</reference>
<proteinExistence type="evidence at transcript level"/>
<dbReference type="Pfam" id="PF15323">
    <property type="entry name" value="Ashwin"/>
    <property type="match status" value="1"/>
</dbReference>
<dbReference type="GO" id="GO:0048598">
    <property type="term" value="P:embryonic morphogenesis"/>
    <property type="evidence" value="ECO:0007669"/>
    <property type="project" value="InterPro"/>
</dbReference>
<protein>
    <submittedName>
        <fullName evidence="2">Uncharacterized protein</fullName>
    </submittedName>
</protein>
<evidence type="ECO:0000313" key="2">
    <source>
        <dbReference type="EMBL" id="AEO35657.1"/>
    </source>
</evidence>
<feature type="region of interest" description="Disordered" evidence="1">
    <location>
        <begin position="34"/>
        <end position="224"/>
    </location>
</feature>
<organism evidence="2">
    <name type="scientific">Amblyomma maculatum</name>
    <name type="common">Gulf Coast tick</name>
    <dbReference type="NCBI Taxonomy" id="34609"/>
    <lineage>
        <taxon>Eukaryota</taxon>
        <taxon>Metazoa</taxon>
        <taxon>Ecdysozoa</taxon>
        <taxon>Arthropoda</taxon>
        <taxon>Chelicerata</taxon>
        <taxon>Arachnida</taxon>
        <taxon>Acari</taxon>
        <taxon>Parasitiformes</taxon>
        <taxon>Ixodida</taxon>
        <taxon>Ixodoidea</taxon>
        <taxon>Ixodidae</taxon>
        <taxon>Amblyomminae</taxon>
        <taxon>Amblyomma</taxon>
    </lineage>
</organism>
<dbReference type="AlphaFoldDB" id="G3MQ89"/>
<feature type="compositionally biased region" description="Polar residues" evidence="1">
    <location>
        <begin position="70"/>
        <end position="81"/>
    </location>
</feature>
<feature type="compositionally biased region" description="Basic residues" evidence="1">
    <location>
        <begin position="214"/>
        <end position="224"/>
    </location>
</feature>
<dbReference type="GO" id="GO:0072669">
    <property type="term" value="C:tRNA-splicing ligase complex"/>
    <property type="evidence" value="ECO:0007669"/>
    <property type="project" value="InterPro"/>
</dbReference>